<dbReference type="EMBL" id="KQ086000">
    <property type="protein sequence ID" value="KLO11450.1"/>
    <property type="molecule type" value="Genomic_DNA"/>
</dbReference>
<accession>A0A0H2RHR6</accession>
<proteinExistence type="predicted"/>
<protein>
    <submittedName>
        <fullName evidence="1">Uncharacterized protein</fullName>
    </submittedName>
</protein>
<gene>
    <name evidence="1" type="ORF">SCHPADRAFT_472974</name>
</gene>
<dbReference type="Proteomes" id="UP000053477">
    <property type="component" value="Unassembled WGS sequence"/>
</dbReference>
<reference evidence="1 2" key="1">
    <citation type="submission" date="2015-04" db="EMBL/GenBank/DDBJ databases">
        <title>Complete genome sequence of Schizopora paradoxa KUC8140, a cosmopolitan wood degrader in East Asia.</title>
        <authorList>
            <consortium name="DOE Joint Genome Institute"/>
            <person name="Min B."/>
            <person name="Park H."/>
            <person name="Jang Y."/>
            <person name="Kim J.-J."/>
            <person name="Kim K.H."/>
            <person name="Pangilinan J."/>
            <person name="Lipzen A."/>
            <person name="Riley R."/>
            <person name="Grigoriev I.V."/>
            <person name="Spatafora J.W."/>
            <person name="Choi I.-G."/>
        </authorList>
    </citation>
    <scope>NUCLEOTIDE SEQUENCE [LARGE SCALE GENOMIC DNA]</scope>
    <source>
        <strain evidence="1 2">KUC8140</strain>
    </source>
</reference>
<name>A0A0H2RHR6_9AGAM</name>
<evidence type="ECO:0000313" key="1">
    <source>
        <dbReference type="EMBL" id="KLO11450.1"/>
    </source>
</evidence>
<evidence type="ECO:0000313" key="2">
    <source>
        <dbReference type="Proteomes" id="UP000053477"/>
    </source>
</evidence>
<organism evidence="1 2">
    <name type="scientific">Schizopora paradoxa</name>
    <dbReference type="NCBI Taxonomy" id="27342"/>
    <lineage>
        <taxon>Eukaryota</taxon>
        <taxon>Fungi</taxon>
        <taxon>Dikarya</taxon>
        <taxon>Basidiomycota</taxon>
        <taxon>Agaricomycotina</taxon>
        <taxon>Agaricomycetes</taxon>
        <taxon>Hymenochaetales</taxon>
        <taxon>Schizoporaceae</taxon>
        <taxon>Schizopora</taxon>
    </lineage>
</organism>
<keyword evidence="2" id="KW-1185">Reference proteome</keyword>
<dbReference type="InParanoid" id="A0A0H2RHR6"/>
<sequence length="156" mass="17878">MGSPSIVHLLERPRVPASAFNIKHGIRNVFICPRIFALVDLHLQLSLVQATSLRRHRRRENNSDCHFGHSKSQITENIAQRKSVGVIFDLVHGRHRFDLSYFMSTGRIRRPEDWIGGEVETIHFHRSPSLMGQVRPCFEDNQNSGSHLTPSLATEY</sequence>
<dbReference type="AlphaFoldDB" id="A0A0H2RHR6"/>